<dbReference type="InterPro" id="IPR016292">
    <property type="entry name" value="Epoxide_hydrolase"/>
</dbReference>
<feature type="active site" description="Proton acceptor" evidence="4">
    <location>
        <position position="359"/>
    </location>
</feature>
<dbReference type="Pfam" id="PF06441">
    <property type="entry name" value="EHN"/>
    <property type="match status" value="1"/>
</dbReference>
<evidence type="ECO:0000256" key="3">
    <source>
        <dbReference type="ARBA" id="ARBA00022801"/>
    </source>
</evidence>
<evidence type="ECO:0000256" key="1">
    <source>
        <dbReference type="ARBA" id="ARBA00010088"/>
    </source>
</evidence>
<keyword evidence="3 6" id="KW-0378">Hydrolase</keyword>
<gene>
    <name evidence="6" type="ORF">BS329_16770</name>
</gene>
<dbReference type="GO" id="GO:0097176">
    <property type="term" value="P:epoxide metabolic process"/>
    <property type="evidence" value="ECO:0007669"/>
    <property type="project" value="TreeGrafter"/>
</dbReference>
<comment type="caution">
    <text evidence="6">The sequence shown here is derived from an EMBL/GenBank/DDBJ whole genome shotgun (WGS) entry which is preliminary data.</text>
</comment>
<dbReference type="RefSeq" id="WP_076161772.1">
    <property type="nucleotide sequence ID" value="NZ_JBEZVB010000176.1"/>
</dbReference>
<keyword evidence="2" id="KW-0058">Aromatic hydrocarbons catabolism</keyword>
<name>A0A1R0KTR1_9PSEU</name>
<dbReference type="PRINTS" id="PR00412">
    <property type="entry name" value="EPOXHYDRLASE"/>
</dbReference>
<evidence type="ECO:0000256" key="4">
    <source>
        <dbReference type="PIRSR" id="PIRSR001112-1"/>
    </source>
</evidence>
<evidence type="ECO:0000313" key="7">
    <source>
        <dbReference type="Proteomes" id="UP000187486"/>
    </source>
</evidence>
<dbReference type="InterPro" id="IPR010497">
    <property type="entry name" value="Epoxide_hydro_N"/>
</dbReference>
<feature type="active site" description="Proton donor" evidence="4">
    <location>
        <position position="304"/>
    </location>
</feature>
<accession>A0A1R0KTR1</accession>
<dbReference type="Proteomes" id="UP000187486">
    <property type="component" value="Unassembled WGS sequence"/>
</dbReference>
<sequence length="382" mass="42922">MDPFRIEIPRAELDDLRRRLAATRWPSRPIAEDWSRGVPLRYLKELADYWRTGYDWRAAEARINEFSQYRTEIDGATVHLLHVRSPEPHALPLILTHGWPSSVVEFLDVIGPLSDPAAYGGDPADAFDLVIPSIPGYGFSGPDLAPGWDIRRVGRAWAELMNRLGYRLYGAQGGDFGSLISLELGRVDPDHVVGVHTSMLVALPSGDPEEVAGLSPADQVKLDRHVLFETELSGYFKLQATRPQTVSYGLTDSPVGQLAWIIEKFWEWTDSAESPEDAVSRDTLLTNAMIYWLTGTGGSSAQLYYEYRRQLTGGPPDPPITVPVGVAVFPHDMVLPIRRLADRDIKTITHWSEFERGGHFSALEQPELYVEDLRKFFRGLRD</sequence>
<dbReference type="OrthoDB" id="4654311at2"/>
<evidence type="ECO:0000256" key="2">
    <source>
        <dbReference type="ARBA" id="ARBA00022797"/>
    </source>
</evidence>
<evidence type="ECO:0000259" key="5">
    <source>
        <dbReference type="Pfam" id="PF06441"/>
    </source>
</evidence>
<dbReference type="PANTHER" id="PTHR21661">
    <property type="entry name" value="EPOXIDE HYDROLASE 1-RELATED"/>
    <property type="match status" value="1"/>
</dbReference>
<dbReference type="Gene3D" id="3.40.50.1820">
    <property type="entry name" value="alpha/beta hydrolase"/>
    <property type="match status" value="1"/>
</dbReference>
<dbReference type="SUPFAM" id="SSF53474">
    <property type="entry name" value="alpha/beta-Hydrolases"/>
    <property type="match status" value="1"/>
</dbReference>
<feature type="active site" description="Nucleophile" evidence="4">
    <location>
        <position position="175"/>
    </location>
</feature>
<reference evidence="6 7" key="1">
    <citation type="submission" date="2016-01" db="EMBL/GenBank/DDBJ databases">
        <title>Amycolatopsis coloradensis genome sequencing and assembly.</title>
        <authorList>
            <person name="Mayilraj S."/>
        </authorList>
    </citation>
    <scope>NUCLEOTIDE SEQUENCE [LARGE SCALE GENOMIC DNA]</scope>
    <source>
        <strain evidence="6 7">DSM 44225</strain>
    </source>
</reference>
<dbReference type="InterPro" id="IPR029058">
    <property type="entry name" value="AB_hydrolase_fold"/>
</dbReference>
<dbReference type="PANTHER" id="PTHR21661:SF35">
    <property type="entry name" value="EPOXIDE HYDROLASE"/>
    <property type="match status" value="1"/>
</dbReference>
<keyword evidence="7" id="KW-1185">Reference proteome</keyword>
<dbReference type="GO" id="GO:0004301">
    <property type="term" value="F:epoxide hydrolase activity"/>
    <property type="evidence" value="ECO:0007669"/>
    <property type="project" value="TreeGrafter"/>
</dbReference>
<protein>
    <submittedName>
        <fullName evidence="6">Epoxide hydrolase</fullName>
    </submittedName>
</protein>
<organism evidence="6 7">
    <name type="scientific">Amycolatopsis coloradensis</name>
    <dbReference type="NCBI Taxonomy" id="76021"/>
    <lineage>
        <taxon>Bacteria</taxon>
        <taxon>Bacillati</taxon>
        <taxon>Actinomycetota</taxon>
        <taxon>Actinomycetes</taxon>
        <taxon>Pseudonocardiales</taxon>
        <taxon>Pseudonocardiaceae</taxon>
        <taxon>Amycolatopsis</taxon>
    </lineage>
</organism>
<dbReference type="AlphaFoldDB" id="A0A1R0KTR1"/>
<dbReference type="EMBL" id="MQUQ01000008">
    <property type="protein sequence ID" value="OLZ51441.1"/>
    <property type="molecule type" value="Genomic_DNA"/>
</dbReference>
<proteinExistence type="inferred from homology"/>
<dbReference type="STRING" id="76021.BS329_16770"/>
<evidence type="ECO:0000313" key="6">
    <source>
        <dbReference type="EMBL" id="OLZ51441.1"/>
    </source>
</evidence>
<dbReference type="PIRSF" id="PIRSF001112">
    <property type="entry name" value="Epoxide_hydrolase"/>
    <property type="match status" value="1"/>
</dbReference>
<comment type="similarity">
    <text evidence="1">Belongs to the peptidase S33 family.</text>
</comment>
<feature type="domain" description="Epoxide hydrolase N-terminal" evidence="5">
    <location>
        <begin position="2"/>
        <end position="106"/>
    </location>
</feature>
<dbReference type="InterPro" id="IPR000639">
    <property type="entry name" value="Epox_hydrolase-like"/>
</dbReference>